<name>A0ABM3M3K8_BICAN</name>
<evidence type="ECO:0000256" key="1">
    <source>
        <dbReference type="ARBA" id="ARBA00022723"/>
    </source>
</evidence>
<keyword evidence="7" id="KW-1185">Reference proteome</keyword>
<evidence type="ECO:0000256" key="5">
    <source>
        <dbReference type="PROSITE-ProRule" id="PRU00309"/>
    </source>
</evidence>
<dbReference type="GeneID" id="112047109"/>
<gene>
    <name evidence="8" type="primary">LOC112047109</name>
</gene>
<dbReference type="SMART" id="SM00980">
    <property type="entry name" value="THAP"/>
    <property type="match status" value="1"/>
</dbReference>
<reference evidence="8" key="1">
    <citation type="submission" date="2025-08" db="UniProtKB">
        <authorList>
            <consortium name="RefSeq"/>
        </authorList>
    </citation>
    <scope>IDENTIFICATION</scope>
</reference>
<dbReference type="Pfam" id="PF05485">
    <property type="entry name" value="THAP"/>
    <property type="match status" value="1"/>
</dbReference>
<keyword evidence="2 5" id="KW-0863">Zinc-finger</keyword>
<keyword evidence="3" id="KW-0862">Zinc</keyword>
<feature type="domain" description="THAP-type" evidence="6">
    <location>
        <begin position="3"/>
        <end position="82"/>
    </location>
</feature>
<proteinExistence type="predicted"/>
<dbReference type="InterPro" id="IPR006612">
    <property type="entry name" value="THAP_Znf"/>
</dbReference>
<dbReference type="SUPFAM" id="SSF57716">
    <property type="entry name" value="Glucocorticoid receptor-like (DNA-binding domain)"/>
    <property type="match status" value="1"/>
</dbReference>
<organism evidence="7 8">
    <name type="scientific">Bicyclus anynana</name>
    <name type="common">Squinting bush brown butterfly</name>
    <dbReference type="NCBI Taxonomy" id="110368"/>
    <lineage>
        <taxon>Eukaryota</taxon>
        <taxon>Metazoa</taxon>
        <taxon>Ecdysozoa</taxon>
        <taxon>Arthropoda</taxon>
        <taxon>Hexapoda</taxon>
        <taxon>Insecta</taxon>
        <taxon>Pterygota</taxon>
        <taxon>Neoptera</taxon>
        <taxon>Endopterygota</taxon>
        <taxon>Lepidoptera</taxon>
        <taxon>Glossata</taxon>
        <taxon>Ditrysia</taxon>
        <taxon>Papilionoidea</taxon>
        <taxon>Nymphalidae</taxon>
        <taxon>Satyrinae</taxon>
        <taxon>Satyrini</taxon>
        <taxon>Mycalesina</taxon>
        <taxon>Bicyclus</taxon>
    </lineage>
</organism>
<dbReference type="PROSITE" id="PS50950">
    <property type="entry name" value="ZF_THAP"/>
    <property type="match status" value="1"/>
</dbReference>
<evidence type="ECO:0000256" key="3">
    <source>
        <dbReference type="ARBA" id="ARBA00022833"/>
    </source>
</evidence>
<evidence type="ECO:0000313" key="7">
    <source>
        <dbReference type="Proteomes" id="UP001652582"/>
    </source>
</evidence>
<accession>A0ABM3M3K8</accession>
<sequence length="257" mass="29783">MALERKCCVPNCVLDTEILHKFPNPNKDIDRFRTWIYNIGGDILAKDNEYIYKYRRVCHIHFEAKYHTRSKMLSPNAVPRLNLTSLSFVEKDPLLDITNQPANSPVEPATSDVSHSGECTITETTNQTLCIAPAMASTSAIIKQRPRRNEQQMLKTMKKLQKLNTLYKQRLKKEKNLATNTSFQKTLNKFKTLGAIFTKMQFREVIKPKMGRRFTKEEKIMAMNLYKLGPEVYRWLIKNGFVLPSPITLSRLLTNLK</sequence>
<dbReference type="RefSeq" id="XP_052745622.1">
    <property type="nucleotide sequence ID" value="XM_052889662.1"/>
</dbReference>
<keyword evidence="1" id="KW-0479">Metal-binding</keyword>
<evidence type="ECO:0000313" key="8">
    <source>
        <dbReference type="RefSeq" id="XP_052745622.1"/>
    </source>
</evidence>
<dbReference type="Proteomes" id="UP001652582">
    <property type="component" value="Chromosome 26"/>
</dbReference>
<evidence type="ECO:0000256" key="4">
    <source>
        <dbReference type="ARBA" id="ARBA00023125"/>
    </source>
</evidence>
<evidence type="ECO:0000259" key="6">
    <source>
        <dbReference type="PROSITE" id="PS50950"/>
    </source>
</evidence>
<keyword evidence="4 5" id="KW-0238">DNA-binding</keyword>
<protein>
    <submittedName>
        <fullName evidence="8">Uncharacterized protein LOC112047109</fullName>
    </submittedName>
</protein>
<evidence type="ECO:0000256" key="2">
    <source>
        <dbReference type="ARBA" id="ARBA00022771"/>
    </source>
</evidence>